<dbReference type="GO" id="GO:0003989">
    <property type="term" value="F:acetyl-CoA carboxylase activity"/>
    <property type="evidence" value="ECO:0007669"/>
    <property type="project" value="InterPro"/>
</dbReference>
<dbReference type="GO" id="GO:0006633">
    <property type="term" value="P:fatty acid biosynthetic process"/>
    <property type="evidence" value="ECO:0007669"/>
    <property type="project" value="UniProtKB-KW"/>
</dbReference>
<keyword evidence="3" id="KW-0275">Fatty acid biosynthesis</keyword>
<protein>
    <recommendedName>
        <fullName evidence="1 3">Biotin carboxyl carrier protein of acetyl-CoA carboxylase</fullName>
    </recommendedName>
</protein>
<dbReference type="PANTHER" id="PTHR45266:SF3">
    <property type="entry name" value="OXALOACETATE DECARBOXYLASE ALPHA CHAIN"/>
    <property type="match status" value="1"/>
</dbReference>
<evidence type="ECO:0000256" key="3">
    <source>
        <dbReference type="RuleBase" id="RU364072"/>
    </source>
</evidence>
<reference evidence="5" key="1">
    <citation type="submission" date="2020-08" db="EMBL/GenBank/DDBJ databases">
        <authorList>
            <person name="Cejkova D."/>
            <person name="Kubasova T."/>
            <person name="Jahodarova E."/>
            <person name="Rychlik I."/>
        </authorList>
    </citation>
    <scope>NUCLEOTIDE SEQUENCE</scope>
    <source>
        <strain evidence="5">An559</strain>
    </source>
</reference>
<keyword evidence="2 3" id="KW-0092">Biotin</keyword>
<comment type="caution">
    <text evidence="5">The sequence shown here is derived from an EMBL/GenBank/DDBJ whole genome shotgun (WGS) entry which is preliminary data.</text>
</comment>
<dbReference type="InterPro" id="IPR011053">
    <property type="entry name" value="Single_hybrid_motif"/>
</dbReference>
<dbReference type="PROSITE" id="PS50968">
    <property type="entry name" value="BIOTINYL_LIPOYL"/>
    <property type="match status" value="1"/>
</dbReference>
<dbReference type="PANTHER" id="PTHR45266">
    <property type="entry name" value="OXALOACETATE DECARBOXYLASE ALPHA CHAIN"/>
    <property type="match status" value="1"/>
</dbReference>
<dbReference type="Gene3D" id="2.40.50.100">
    <property type="match status" value="1"/>
</dbReference>
<proteinExistence type="predicted"/>
<dbReference type="InterPro" id="IPR050709">
    <property type="entry name" value="Biotin_Carboxyl_Carrier/Decarb"/>
</dbReference>
<gene>
    <name evidence="5" type="primary">accB</name>
    <name evidence="5" type="ORF">H6A12_08015</name>
</gene>
<dbReference type="Proteomes" id="UP000774750">
    <property type="component" value="Unassembled WGS sequence"/>
</dbReference>
<dbReference type="SUPFAM" id="SSF51230">
    <property type="entry name" value="Single hybrid motif"/>
    <property type="match status" value="1"/>
</dbReference>
<reference evidence="5" key="2">
    <citation type="journal article" date="2021" name="Sci. Rep.">
        <title>The distribution of antibiotic resistance genes in chicken gut microbiota commensals.</title>
        <authorList>
            <person name="Juricova H."/>
            <person name="Matiasovicova J."/>
            <person name="Kubasova T."/>
            <person name="Cejkova D."/>
            <person name="Rychlik I."/>
        </authorList>
    </citation>
    <scope>NUCLEOTIDE SEQUENCE</scope>
    <source>
        <strain evidence="5">An559</strain>
    </source>
</reference>
<dbReference type="InterPro" id="IPR000089">
    <property type="entry name" value="Biotin_lipoyl"/>
</dbReference>
<dbReference type="AlphaFoldDB" id="A0A938X8D6"/>
<dbReference type="GO" id="GO:0009317">
    <property type="term" value="C:acetyl-CoA carboxylase complex"/>
    <property type="evidence" value="ECO:0007669"/>
    <property type="project" value="InterPro"/>
</dbReference>
<dbReference type="FunFam" id="2.40.50.100:FF:000003">
    <property type="entry name" value="Acetyl-CoA carboxylase biotin carboxyl carrier protein"/>
    <property type="match status" value="1"/>
</dbReference>
<sequence length="153" mass="16251">MAELKLNVEEIKALMAEASRLGLQKVSIQQDGFSLKIEGKQPVVVAASEQAAPVVLSAAPTAAPVQPAANTEEEVSGTPVLSPIVGTFYSKPAPDKEPFVKVGDTVKKGDVLFIIESMKLMNEVNSEVDGVVTKILVEDGQGVEFHQPILIVE</sequence>
<dbReference type="PRINTS" id="PR01071">
    <property type="entry name" value="ACOABIOTINCC"/>
</dbReference>
<name>A0A938X8D6_9FIRM</name>
<dbReference type="RefSeq" id="WP_204446678.1">
    <property type="nucleotide sequence ID" value="NZ_JACJKY010000011.1"/>
</dbReference>
<keyword evidence="3" id="KW-0443">Lipid metabolism</keyword>
<feature type="domain" description="Lipoyl-binding" evidence="4">
    <location>
        <begin position="77"/>
        <end position="153"/>
    </location>
</feature>
<evidence type="ECO:0000313" key="6">
    <source>
        <dbReference type="Proteomes" id="UP000774750"/>
    </source>
</evidence>
<dbReference type="Pfam" id="PF00364">
    <property type="entry name" value="Biotin_lipoyl"/>
    <property type="match status" value="1"/>
</dbReference>
<dbReference type="InterPro" id="IPR001249">
    <property type="entry name" value="AcCoA_biotinCC"/>
</dbReference>
<keyword evidence="3" id="KW-0276">Fatty acid metabolism</keyword>
<dbReference type="EMBL" id="JACJKY010000011">
    <property type="protein sequence ID" value="MBM6921096.1"/>
    <property type="molecule type" value="Genomic_DNA"/>
</dbReference>
<evidence type="ECO:0000256" key="2">
    <source>
        <dbReference type="ARBA" id="ARBA00023267"/>
    </source>
</evidence>
<organism evidence="5 6">
    <name type="scientific">Merdimmobilis hominis</name>
    <dbReference type="NCBI Taxonomy" id="2897707"/>
    <lineage>
        <taxon>Bacteria</taxon>
        <taxon>Bacillati</taxon>
        <taxon>Bacillota</taxon>
        <taxon>Clostridia</taxon>
        <taxon>Eubacteriales</taxon>
        <taxon>Oscillospiraceae</taxon>
        <taxon>Merdimmobilis</taxon>
    </lineage>
</organism>
<dbReference type="CDD" id="cd06850">
    <property type="entry name" value="biotinyl_domain"/>
    <property type="match status" value="1"/>
</dbReference>
<comment type="function">
    <text evidence="3">This protein is a component of the acetyl coenzyme A carboxylase complex; first, biotin carboxylase catalyzes the carboxylation of the carrier protein and then the transcarboxylase transfers the carboxyl group to form malonyl-CoA.</text>
</comment>
<accession>A0A938X8D6</accession>
<evidence type="ECO:0000313" key="5">
    <source>
        <dbReference type="EMBL" id="MBM6921096.1"/>
    </source>
</evidence>
<keyword evidence="6" id="KW-1185">Reference proteome</keyword>
<keyword evidence="3" id="KW-0444">Lipid biosynthesis</keyword>
<evidence type="ECO:0000259" key="4">
    <source>
        <dbReference type="PROSITE" id="PS50968"/>
    </source>
</evidence>
<comment type="pathway">
    <text evidence="3">Lipid metabolism; fatty acid biosynthesis.</text>
</comment>
<dbReference type="NCBIfam" id="TIGR00531">
    <property type="entry name" value="BCCP"/>
    <property type="match status" value="1"/>
</dbReference>
<evidence type="ECO:0000256" key="1">
    <source>
        <dbReference type="ARBA" id="ARBA00017562"/>
    </source>
</evidence>